<protein>
    <recommendedName>
        <fullName evidence="5">Myb-like domain-containing protein</fullName>
    </recommendedName>
</protein>
<sequence>MSTPSKRRNFSEEDDIMLLRQVSLEMPFQARRGLVMERWNSVAASLRTAEDFSRSDIDAKRSCNRFMLLLDAHRKSDKQSERASGIDEDVTEKSMLLDDLLAAYDDAKNADLRRTEESRLAAEHIDAMGSLVREEALHSLGKRKRDKEDDDGTSGGGKFMKMFTLMHEQAKADLEFKKEKLEKEREERRQELEERRIERQVLVEQNRQQQESMIMLIKMLMDK</sequence>
<reference evidence="3 4" key="1">
    <citation type="submission" date="2018-08" db="EMBL/GenBank/DDBJ databases">
        <title>Aphanomyces genome sequencing and annotation.</title>
        <authorList>
            <person name="Minardi D."/>
            <person name="Oidtmann B."/>
            <person name="Van Der Giezen M."/>
            <person name="Studholme D.J."/>
        </authorList>
    </citation>
    <scope>NUCLEOTIDE SEQUENCE [LARGE SCALE GENOMIC DNA]</scope>
    <source>
        <strain evidence="3 4">197901</strain>
    </source>
</reference>
<comment type="caution">
    <text evidence="3">The sequence shown here is derived from an EMBL/GenBank/DDBJ whole genome shotgun (WGS) entry which is preliminary data.</text>
</comment>
<accession>A0A397FIN7</accession>
<keyword evidence="1" id="KW-0175">Coiled coil</keyword>
<dbReference type="VEuPathDB" id="FungiDB:H257_00377"/>
<dbReference type="PANTHER" id="PTHR37558:SF1">
    <property type="entry name" value="HTH CENPB-TYPE DOMAIN-CONTAINING PROTEIN"/>
    <property type="match status" value="1"/>
</dbReference>
<evidence type="ECO:0000256" key="2">
    <source>
        <dbReference type="SAM" id="MobiDB-lite"/>
    </source>
</evidence>
<evidence type="ECO:0000256" key="1">
    <source>
        <dbReference type="SAM" id="Coils"/>
    </source>
</evidence>
<dbReference type="Proteomes" id="UP000266196">
    <property type="component" value="Unassembled WGS sequence"/>
</dbReference>
<dbReference type="PANTHER" id="PTHR37558">
    <property type="entry name" value="HTH CENPB-TYPE DOMAIN-CONTAINING PROTEIN"/>
    <property type="match status" value="1"/>
</dbReference>
<feature type="coiled-coil region" evidence="1">
    <location>
        <begin position="167"/>
        <end position="198"/>
    </location>
</feature>
<evidence type="ECO:0000313" key="3">
    <source>
        <dbReference type="EMBL" id="RHZ26000.1"/>
    </source>
</evidence>
<gene>
    <name evidence="3" type="ORF">DYB31_009516</name>
</gene>
<name>A0A397FIN7_APHAT</name>
<feature type="region of interest" description="Disordered" evidence="2">
    <location>
        <begin position="138"/>
        <end position="158"/>
    </location>
</feature>
<organism evidence="3 4">
    <name type="scientific">Aphanomyces astaci</name>
    <name type="common">Crayfish plague agent</name>
    <dbReference type="NCBI Taxonomy" id="112090"/>
    <lineage>
        <taxon>Eukaryota</taxon>
        <taxon>Sar</taxon>
        <taxon>Stramenopiles</taxon>
        <taxon>Oomycota</taxon>
        <taxon>Saprolegniomycetes</taxon>
        <taxon>Saprolegniales</taxon>
        <taxon>Verrucalvaceae</taxon>
        <taxon>Aphanomyces</taxon>
    </lineage>
</organism>
<dbReference type="AlphaFoldDB" id="A0A397FIN7"/>
<evidence type="ECO:0000313" key="4">
    <source>
        <dbReference type="Proteomes" id="UP000266196"/>
    </source>
</evidence>
<evidence type="ECO:0008006" key="5">
    <source>
        <dbReference type="Google" id="ProtNLM"/>
    </source>
</evidence>
<proteinExistence type="predicted"/>
<dbReference type="EMBL" id="QUTE01008175">
    <property type="protein sequence ID" value="RHZ26000.1"/>
    <property type="molecule type" value="Genomic_DNA"/>
</dbReference>